<reference evidence="1 2" key="1">
    <citation type="submission" date="2023-09" db="EMBL/GenBank/DDBJ databases">
        <title>Genomes of two closely related lineages of the louse Polyplax serrata with different host specificities.</title>
        <authorList>
            <person name="Martinu J."/>
            <person name="Tarabai H."/>
            <person name="Stefka J."/>
            <person name="Hypsa V."/>
        </authorList>
    </citation>
    <scope>NUCLEOTIDE SEQUENCE [LARGE SCALE GENOMIC DNA]</scope>
    <source>
        <strain evidence="1">98ZLc_SE</strain>
    </source>
</reference>
<name>A0ABR1AXJ1_POLSC</name>
<organism evidence="1 2">
    <name type="scientific">Polyplax serrata</name>
    <name type="common">Common mouse louse</name>
    <dbReference type="NCBI Taxonomy" id="468196"/>
    <lineage>
        <taxon>Eukaryota</taxon>
        <taxon>Metazoa</taxon>
        <taxon>Ecdysozoa</taxon>
        <taxon>Arthropoda</taxon>
        <taxon>Hexapoda</taxon>
        <taxon>Insecta</taxon>
        <taxon>Pterygota</taxon>
        <taxon>Neoptera</taxon>
        <taxon>Paraneoptera</taxon>
        <taxon>Psocodea</taxon>
        <taxon>Troctomorpha</taxon>
        <taxon>Phthiraptera</taxon>
        <taxon>Anoplura</taxon>
        <taxon>Polyplacidae</taxon>
        <taxon>Polyplax</taxon>
    </lineage>
</organism>
<evidence type="ECO:0000313" key="2">
    <source>
        <dbReference type="Proteomes" id="UP001359485"/>
    </source>
</evidence>
<protein>
    <submittedName>
        <fullName evidence="1">Uncharacterized protein</fullName>
    </submittedName>
</protein>
<evidence type="ECO:0000313" key="1">
    <source>
        <dbReference type="EMBL" id="KAK6630926.1"/>
    </source>
</evidence>
<proteinExistence type="predicted"/>
<accession>A0ABR1AXJ1</accession>
<dbReference type="EMBL" id="JAWJWF010000007">
    <property type="protein sequence ID" value="KAK6630926.1"/>
    <property type="molecule type" value="Genomic_DNA"/>
</dbReference>
<sequence length="239" mass="28072">MQKLTKQGQSFRQTYRSLKLPTGAILVVLSLNQYELYVSRVRVSSDLDRQNKITQEILAKYLQRRLFSHLLNTRAQSVPVGHSRQQRARAHTRADFYQDDALETVESERIPNFQLLEDDLQEEEKKWGKGGRILYLTTGTEDQNLVTCGVRHLYKTWLWVLSHMFSTWYLLPPLWMQALAFEYSSSKALLVHHTLFKARKTSNSLNLNVWAVALGNQNQVRRQRVRGALRSALRWHFWD</sequence>
<comment type="caution">
    <text evidence="1">The sequence shown here is derived from an EMBL/GenBank/DDBJ whole genome shotgun (WGS) entry which is preliminary data.</text>
</comment>
<gene>
    <name evidence="1" type="ORF">RUM44_003098</name>
</gene>
<keyword evidence="2" id="KW-1185">Reference proteome</keyword>
<dbReference type="Proteomes" id="UP001359485">
    <property type="component" value="Unassembled WGS sequence"/>
</dbReference>